<dbReference type="PROSITE" id="PS50181">
    <property type="entry name" value="FBOX"/>
    <property type="match status" value="1"/>
</dbReference>
<dbReference type="Gene3D" id="1.20.1280.50">
    <property type="match status" value="1"/>
</dbReference>
<dbReference type="InterPro" id="IPR011049">
    <property type="entry name" value="Serralysin-like_metalloprot_C"/>
</dbReference>
<evidence type="ECO:0000313" key="3">
    <source>
        <dbReference type="Proteomes" id="UP000275078"/>
    </source>
</evidence>
<evidence type="ECO:0000313" key="2">
    <source>
        <dbReference type="EMBL" id="RPA85061.1"/>
    </source>
</evidence>
<dbReference type="InterPro" id="IPR036047">
    <property type="entry name" value="F-box-like_dom_sf"/>
</dbReference>
<accession>A0A3N4ILJ5</accession>
<dbReference type="Pfam" id="PF21300">
    <property type="entry name" value="LbR_Ice_bind"/>
    <property type="match status" value="1"/>
</dbReference>
<dbReference type="EMBL" id="ML119655">
    <property type="protein sequence ID" value="RPA85061.1"/>
    <property type="molecule type" value="Genomic_DNA"/>
</dbReference>
<dbReference type="Gene3D" id="2.150.10.10">
    <property type="entry name" value="Serralysin-like metalloprotease, C-terminal"/>
    <property type="match status" value="1"/>
</dbReference>
<dbReference type="Proteomes" id="UP000275078">
    <property type="component" value="Unassembled WGS sequence"/>
</dbReference>
<dbReference type="AlphaFoldDB" id="A0A3N4ILJ5"/>
<name>A0A3N4ILJ5_ASCIM</name>
<feature type="domain" description="F-box" evidence="1">
    <location>
        <begin position="1"/>
        <end position="48"/>
    </location>
</feature>
<dbReference type="Pfam" id="PF12937">
    <property type="entry name" value="F-box-like"/>
    <property type="match status" value="1"/>
</dbReference>
<organism evidence="2 3">
    <name type="scientific">Ascobolus immersus RN42</name>
    <dbReference type="NCBI Taxonomy" id="1160509"/>
    <lineage>
        <taxon>Eukaryota</taxon>
        <taxon>Fungi</taxon>
        <taxon>Dikarya</taxon>
        <taxon>Ascomycota</taxon>
        <taxon>Pezizomycotina</taxon>
        <taxon>Pezizomycetes</taxon>
        <taxon>Pezizales</taxon>
        <taxon>Ascobolaceae</taxon>
        <taxon>Ascobolus</taxon>
    </lineage>
</organism>
<proteinExistence type="predicted"/>
<dbReference type="SUPFAM" id="SSF81383">
    <property type="entry name" value="F-box domain"/>
    <property type="match status" value="1"/>
</dbReference>
<keyword evidence="3" id="KW-1185">Reference proteome</keyword>
<dbReference type="InterPro" id="IPR001810">
    <property type="entry name" value="F-box_dom"/>
</dbReference>
<sequence>MFDILPPELCHEILSYLSSFKLVCLTEVSKLWRDQVTAYCITIGIRRIFPTPCTIEKQSTIPVDRFKYFCWAAYWTRKPKLPCGDPAQFQSRWTNVTSTYVVDYVIARDANRTAKVELFYYGGYCLKYSQTDDYDDFDFSGPTAEPDMFELNLRDIFQQQIQHDRSCSDCAFASKFAVQRVYPEKYLIACMRTPTRQSTGSCSFTDRVFAFCLDYSSESGEVHVVKYEDFTEVYRNSIEAGINNTVIQEDTMVSGISNTVTHEDMVASGINNTVTQEDMVVSGIINTVTQEDMMVSGINNTVTQEDMVVSADMPVQAVTFARNLHETLLPVHCGQYTLIIKQYSHSSDSFGLEFTITNFETGMAVFDGKTPMHRRDWWEAIGIHDLIHVASGSDRHPASAADHVSSFESVTLTYSLYSFYTDSSRGYESTRPPHTPVVWKADLCIMVPKSTPSSPRFNFFPAAIELYPKLPQIPFNRIETYRQSLEPSRRILCTDAVHDNEDLDASEETVFYYRRTASYFEALPKSNRIRGYQDSYPRIGQRSGADEEQWPVTYLVEREKTEWSEVEDFDERYHSNLQKDLMGVSDNFVRYRRRAWWL</sequence>
<reference evidence="2 3" key="1">
    <citation type="journal article" date="2018" name="Nat. Ecol. Evol.">
        <title>Pezizomycetes genomes reveal the molecular basis of ectomycorrhizal truffle lifestyle.</title>
        <authorList>
            <person name="Murat C."/>
            <person name="Payen T."/>
            <person name="Noel B."/>
            <person name="Kuo A."/>
            <person name="Morin E."/>
            <person name="Chen J."/>
            <person name="Kohler A."/>
            <person name="Krizsan K."/>
            <person name="Balestrini R."/>
            <person name="Da Silva C."/>
            <person name="Montanini B."/>
            <person name="Hainaut M."/>
            <person name="Levati E."/>
            <person name="Barry K.W."/>
            <person name="Belfiori B."/>
            <person name="Cichocki N."/>
            <person name="Clum A."/>
            <person name="Dockter R.B."/>
            <person name="Fauchery L."/>
            <person name="Guy J."/>
            <person name="Iotti M."/>
            <person name="Le Tacon F."/>
            <person name="Lindquist E.A."/>
            <person name="Lipzen A."/>
            <person name="Malagnac F."/>
            <person name="Mello A."/>
            <person name="Molinier V."/>
            <person name="Miyauchi S."/>
            <person name="Poulain J."/>
            <person name="Riccioni C."/>
            <person name="Rubini A."/>
            <person name="Sitrit Y."/>
            <person name="Splivallo R."/>
            <person name="Traeger S."/>
            <person name="Wang M."/>
            <person name="Zifcakova L."/>
            <person name="Wipf D."/>
            <person name="Zambonelli A."/>
            <person name="Paolocci F."/>
            <person name="Nowrousian M."/>
            <person name="Ottonello S."/>
            <person name="Baldrian P."/>
            <person name="Spatafora J.W."/>
            <person name="Henrissat B."/>
            <person name="Nagy L.G."/>
            <person name="Aury J.M."/>
            <person name="Wincker P."/>
            <person name="Grigoriev I.V."/>
            <person name="Bonfante P."/>
            <person name="Martin F.M."/>
        </authorList>
    </citation>
    <scope>NUCLEOTIDE SEQUENCE [LARGE SCALE GENOMIC DNA]</scope>
    <source>
        <strain evidence="2 3">RN42</strain>
    </source>
</reference>
<dbReference type="SUPFAM" id="SSF101967">
    <property type="entry name" value="Adhesin YadA, collagen-binding domain"/>
    <property type="match status" value="1"/>
</dbReference>
<dbReference type="InterPro" id="IPR048518">
    <property type="entry name" value="IBP_b_roll"/>
</dbReference>
<protein>
    <recommendedName>
        <fullName evidence="1">F-box domain-containing protein</fullName>
    </recommendedName>
</protein>
<evidence type="ECO:0000259" key="1">
    <source>
        <dbReference type="PROSITE" id="PS50181"/>
    </source>
</evidence>
<gene>
    <name evidence="2" type="ORF">BJ508DRAFT_303105</name>
</gene>